<dbReference type="Proteomes" id="UP000813463">
    <property type="component" value="Chromosome 6"/>
</dbReference>
<keyword evidence="5 10" id="KW-1133">Transmembrane helix</keyword>
<keyword evidence="4 10" id="KW-0812">Transmembrane</keyword>
<reference evidence="13" key="2">
    <citation type="submission" date="2025-08" db="UniProtKB">
        <authorList>
            <consortium name="RefSeq"/>
        </authorList>
    </citation>
    <scope>IDENTIFICATION</scope>
    <source>
        <tissue evidence="13">Leaf</tissue>
    </source>
</reference>
<dbReference type="AlphaFoldDB" id="A0A9R0J1L9"/>
<evidence type="ECO:0000259" key="11">
    <source>
        <dbReference type="Pfam" id="PF01529"/>
    </source>
</evidence>
<keyword evidence="6 10" id="KW-0472">Membrane</keyword>
<evidence type="ECO:0000256" key="5">
    <source>
        <dbReference type="ARBA" id="ARBA00022989"/>
    </source>
</evidence>
<dbReference type="GO" id="GO:0019706">
    <property type="term" value="F:protein-cysteine S-palmitoyltransferase activity"/>
    <property type="evidence" value="ECO:0000318"/>
    <property type="project" value="GO_Central"/>
</dbReference>
<dbReference type="InterPro" id="IPR001594">
    <property type="entry name" value="Palmitoyltrfase_DHHC"/>
</dbReference>
<keyword evidence="8" id="KW-0449">Lipoprotein</keyword>
<comment type="subcellular location">
    <subcellularLocation>
        <location evidence="1">Endomembrane system</location>
        <topology evidence="1">Multi-pass membrane protein</topology>
    </subcellularLocation>
</comment>
<dbReference type="PANTHER" id="PTHR22883">
    <property type="entry name" value="ZINC FINGER DHHC DOMAIN CONTAINING PROTEIN"/>
    <property type="match status" value="1"/>
</dbReference>
<keyword evidence="3 10" id="KW-0808">Transferase</keyword>
<dbReference type="PROSITE" id="PS50216">
    <property type="entry name" value="DHHC"/>
    <property type="match status" value="1"/>
</dbReference>
<keyword evidence="12" id="KW-1185">Reference proteome</keyword>
<comment type="domain">
    <text evidence="10">The DHHC domain is required for palmitoyltransferase activity.</text>
</comment>
<evidence type="ECO:0000256" key="10">
    <source>
        <dbReference type="RuleBase" id="RU079119"/>
    </source>
</evidence>
<comment type="catalytic activity">
    <reaction evidence="10">
        <text>L-cysteinyl-[protein] + hexadecanoyl-CoA = S-hexadecanoyl-L-cysteinyl-[protein] + CoA</text>
        <dbReference type="Rhea" id="RHEA:36683"/>
        <dbReference type="Rhea" id="RHEA-COMP:10131"/>
        <dbReference type="Rhea" id="RHEA-COMP:11032"/>
        <dbReference type="ChEBI" id="CHEBI:29950"/>
        <dbReference type="ChEBI" id="CHEBI:57287"/>
        <dbReference type="ChEBI" id="CHEBI:57379"/>
        <dbReference type="ChEBI" id="CHEBI:74151"/>
        <dbReference type="EC" id="2.3.1.225"/>
    </reaction>
</comment>
<feature type="transmembrane region" description="Helical" evidence="10">
    <location>
        <begin position="67"/>
        <end position="87"/>
    </location>
</feature>
<evidence type="ECO:0000256" key="4">
    <source>
        <dbReference type="ARBA" id="ARBA00022692"/>
    </source>
</evidence>
<comment type="similarity">
    <text evidence="2 10">Belongs to the DHHC palmitoyltransferase family.</text>
</comment>
<gene>
    <name evidence="13" type="primary">LOC110798699</name>
</gene>
<proteinExistence type="inferred from homology"/>
<feature type="domain" description="Palmitoyltransferase DHHC" evidence="11">
    <location>
        <begin position="163"/>
        <end position="283"/>
    </location>
</feature>
<keyword evidence="7" id="KW-0564">Palmitate</keyword>
<evidence type="ECO:0000256" key="2">
    <source>
        <dbReference type="ARBA" id="ARBA00008574"/>
    </source>
</evidence>
<evidence type="ECO:0000256" key="1">
    <source>
        <dbReference type="ARBA" id="ARBA00004127"/>
    </source>
</evidence>
<dbReference type="RefSeq" id="XP_021859582.1">
    <property type="nucleotide sequence ID" value="XM_022003890.2"/>
</dbReference>
<evidence type="ECO:0000256" key="6">
    <source>
        <dbReference type="ARBA" id="ARBA00023136"/>
    </source>
</evidence>
<feature type="transmembrane region" description="Helical" evidence="10">
    <location>
        <begin position="211"/>
        <end position="233"/>
    </location>
</feature>
<reference evidence="12" key="1">
    <citation type="journal article" date="2021" name="Nat. Commun.">
        <title>Genomic analyses provide insights into spinach domestication and the genetic basis of agronomic traits.</title>
        <authorList>
            <person name="Cai X."/>
            <person name="Sun X."/>
            <person name="Xu C."/>
            <person name="Sun H."/>
            <person name="Wang X."/>
            <person name="Ge C."/>
            <person name="Zhang Z."/>
            <person name="Wang Q."/>
            <person name="Fei Z."/>
            <person name="Jiao C."/>
            <person name="Wang Q."/>
        </authorList>
    </citation>
    <scope>NUCLEOTIDE SEQUENCE [LARGE SCALE GENOMIC DNA]</scope>
    <source>
        <strain evidence="12">cv. Varoflay</strain>
    </source>
</reference>
<evidence type="ECO:0000313" key="12">
    <source>
        <dbReference type="Proteomes" id="UP000813463"/>
    </source>
</evidence>
<keyword evidence="9 10" id="KW-0012">Acyltransferase</keyword>
<dbReference type="GeneID" id="110798699"/>
<dbReference type="GO" id="GO:0006612">
    <property type="term" value="P:protein targeting to membrane"/>
    <property type="evidence" value="ECO:0000318"/>
    <property type="project" value="GO_Central"/>
</dbReference>
<name>A0A9R0J1L9_SPIOL</name>
<dbReference type="Pfam" id="PF01529">
    <property type="entry name" value="DHHC"/>
    <property type="match status" value="1"/>
</dbReference>
<protein>
    <recommendedName>
        <fullName evidence="10">S-acyltransferase</fullName>
        <ecNumber evidence="10">2.3.1.225</ecNumber>
    </recommendedName>
    <alternativeName>
        <fullName evidence="10">Palmitoyltransferase</fullName>
    </alternativeName>
</protein>
<evidence type="ECO:0000256" key="7">
    <source>
        <dbReference type="ARBA" id="ARBA00023139"/>
    </source>
</evidence>
<dbReference type="EC" id="2.3.1.225" evidence="10"/>
<evidence type="ECO:0000256" key="3">
    <source>
        <dbReference type="ARBA" id="ARBA00022679"/>
    </source>
</evidence>
<dbReference type="GO" id="GO:0005794">
    <property type="term" value="C:Golgi apparatus"/>
    <property type="evidence" value="ECO:0000318"/>
    <property type="project" value="GO_Central"/>
</dbReference>
<sequence length="347" mass="39971">MTMAAPYSRQYRDRLSDRCLSWFPCLSDPVRRSSICLKVALVIIHFIYMGVLFLVDRDDLIQTAQINPWYIGLYLFLFVATLIQYFITSGSSPGYVLDAMRAANEGYSCSRESVINSKQPATSKNGSIVIPVDVNPFGRTYSGSNATAWTKLVMEMYPLGTSMRQLTCTHCNVLQPPRAKHCHDCDKCVIQFDHHCVWLGTCIGQGNHCRFWWYICEETALCLWTGILYTSYLKANISRSWWMDAMMIILLITLSVSLIFLVLLLLFHSYLVLTNQTTYELVRRRRIPYMRAIPERVYPFSNGMWQNLYNFCCAQSSIYNLERLPTAEELEVKSRPVACSDILCCRC</sequence>
<evidence type="ECO:0000256" key="8">
    <source>
        <dbReference type="ARBA" id="ARBA00023288"/>
    </source>
</evidence>
<dbReference type="InterPro" id="IPR039859">
    <property type="entry name" value="PFA4/ZDH16/20/ERF2-like"/>
</dbReference>
<evidence type="ECO:0000256" key="9">
    <source>
        <dbReference type="ARBA" id="ARBA00023315"/>
    </source>
</evidence>
<dbReference type="OrthoDB" id="9909019at2759"/>
<feature type="transmembrane region" description="Helical" evidence="10">
    <location>
        <begin position="245"/>
        <end position="267"/>
    </location>
</feature>
<dbReference type="PANTHER" id="PTHR22883:SF301">
    <property type="entry name" value="PALMITOYLTRANSFERASE ZDHHC12"/>
    <property type="match status" value="1"/>
</dbReference>
<evidence type="ECO:0000313" key="13">
    <source>
        <dbReference type="RefSeq" id="XP_021859582.1"/>
    </source>
</evidence>
<accession>A0A9R0J1L9</accession>
<feature type="transmembrane region" description="Helical" evidence="10">
    <location>
        <begin position="35"/>
        <end position="55"/>
    </location>
</feature>
<dbReference type="GO" id="GO:0005783">
    <property type="term" value="C:endoplasmic reticulum"/>
    <property type="evidence" value="ECO:0000318"/>
    <property type="project" value="GO_Central"/>
</dbReference>
<dbReference type="KEGG" id="soe:110798699"/>
<organism evidence="12 13">
    <name type="scientific">Spinacia oleracea</name>
    <name type="common">Spinach</name>
    <dbReference type="NCBI Taxonomy" id="3562"/>
    <lineage>
        <taxon>Eukaryota</taxon>
        <taxon>Viridiplantae</taxon>
        <taxon>Streptophyta</taxon>
        <taxon>Embryophyta</taxon>
        <taxon>Tracheophyta</taxon>
        <taxon>Spermatophyta</taxon>
        <taxon>Magnoliopsida</taxon>
        <taxon>eudicotyledons</taxon>
        <taxon>Gunneridae</taxon>
        <taxon>Pentapetalae</taxon>
        <taxon>Caryophyllales</taxon>
        <taxon>Chenopodiaceae</taxon>
        <taxon>Chenopodioideae</taxon>
        <taxon>Anserineae</taxon>
        <taxon>Spinacia</taxon>
    </lineage>
</organism>